<evidence type="ECO:0000313" key="2">
    <source>
        <dbReference type="EMBL" id="MBN8234150.1"/>
    </source>
</evidence>
<proteinExistence type="predicted"/>
<gene>
    <name evidence="2" type="ORF">JF544_02780</name>
</gene>
<dbReference type="EMBL" id="JAEKJY010000001">
    <property type="protein sequence ID" value="MBN8234150.1"/>
    <property type="molecule type" value="Genomic_DNA"/>
</dbReference>
<keyword evidence="3" id="KW-1185">Reference proteome</keyword>
<dbReference type="Proteomes" id="UP000663970">
    <property type="component" value="Unassembled WGS sequence"/>
</dbReference>
<evidence type="ECO:0000313" key="3">
    <source>
        <dbReference type="Proteomes" id="UP000663970"/>
    </source>
</evidence>
<keyword evidence="1" id="KW-1133">Transmembrane helix</keyword>
<reference evidence="2 3" key="1">
    <citation type="submission" date="2020-12" db="EMBL/GenBank/DDBJ databases">
        <title>Oil enriched cultivation method for isolating marine PHA-producing bacteria.</title>
        <authorList>
            <person name="Zheng W."/>
            <person name="Yu S."/>
            <person name="Huang Y."/>
        </authorList>
    </citation>
    <scope>NUCLEOTIDE SEQUENCE [LARGE SCALE GENOMIC DNA]</scope>
    <source>
        <strain evidence="2 3">SY-2-6</strain>
    </source>
</reference>
<evidence type="ECO:0008006" key="4">
    <source>
        <dbReference type="Google" id="ProtNLM"/>
    </source>
</evidence>
<feature type="transmembrane region" description="Helical" evidence="1">
    <location>
        <begin position="7"/>
        <end position="29"/>
    </location>
</feature>
<dbReference type="RefSeq" id="WP_206932312.1">
    <property type="nucleotide sequence ID" value="NZ_JAEKJY010000001.1"/>
</dbReference>
<keyword evidence="1" id="KW-0812">Transmembrane</keyword>
<name>A0ABS3DS24_9BACI</name>
<protein>
    <recommendedName>
        <fullName evidence="4">TMhelix containing protein</fullName>
    </recommendedName>
</protein>
<keyword evidence="1" id="KW-0472">Membrane</keyword>
<sequence length="59" mass="6890">MKNYKDTGLYAVVVLFIYLCFFGFVWLFGALNGADWSSWWVGFSWDMVNTKELKQIIGL</sequence>
<evidence type="ECO:0000256" key="1">
    <source>
        <dbReference type="SAM" id="Phobius"/>
    </source>
</evidence>
<accession>A0ABS3DS24</accession>
<comment type="caution">
    <text evidence="2">The sequence shown here is derived from an EMBL/GenBank/DDBJ whole genome shotgun (WGS) entry which is preliminary data.</text>
</comment>
<organism evidence="2 3">
    <name type="scientific">Halobacillus kuroshimensis</name>
    <dbReference type="NCBI Taxonomy" id="302481"/>
    <lineage>
        <taxon>Bacteria</taxon>
        <taxon>Bacillati</taxon>
        <taxon>Bacillota</taxon>
        <taxon>Bacilli</taxon>
        <taxon>Bacillales</taxon>
        <taxon>Bacillaceae</taxon>
        <taxon>Halobacillus</taxon>
    </lineage>
</organism>